<reference evidence="2 3" key="1">
    <citation type="submission" date="2019-01" db="EMBL/GenBank/DDBJ databases">
        <title>Sequencing of cultivated peanut Arachis hypogaea provides insights into genome evolution and oil improvement.</title>
        <authorList>
            <person name="Chen X."/>
        </authorList>
    </citation>
    <scope>NUCLEOTIDE SEQUENCE [LARGE SCALE GENOMIC DNA]</scope>
    <source>
        <strain evidence="3">cv. Fuhuasheng</strain>
        <tissue evidence="2">Leaves</tissue>
    </source>
</reference>
<name>A0A444Z8Z7_ARAHY</name>
<comment type="caution">
    <text evidence="2">The sequence shown here is derived from an EMBL/GenBank/DDBJ whole genome shotgun (WGS) entry which is preliminary data.</text>
</comment>
<evidence type="ECO:0000256" key="1">
    <source>
        <dbReference type="SAM" id="MobiDB-lite"/>
    </source>
</evidence>
<evidence type="ECO:0000313" key="3">
    <source>
        <dbReference type="Proteomes" id="UP000289738"/>
    </source>
</evidence>
<keyword evidence="3" id="KW-1185">Reference proteome</keyword>
<gene>
    <name evidence="2" type="ORF">Ahy_B05g079121</name>
</gene>
<dbReference type="Proteomes" id="UP000289738">
    <property type="component" value="Chromosome B05"/>
</dbReference>
<dbReference type="EMBL" id="SDMP01000015">
    <property type="protein sequence ID" value="RYR10652.1"/>
    <property type="molecule type" value="Genomic_DNA"/>
</dbReference>
<proteinExistence type="predicted"/>
<organism evidence="2 3">
    <name type="scientific">Arachis hypogaea</name>
    <name type="common">Peanut</name>
    <dbReference type="NCBI Taxonomy" id="3818"/>
    <lineage>
        <taxon>Eukaryota</taxon>
        <taxon>Viridiplantae</taxon>
        <taxon>Streptophyta</taxon>
        <taxon>Embryophyta</taxon>
        <taxon>Tracheophyta</taxon>
        <taxon>Spermatophyta</taxon>
        <taxon>Magnoliopsida</taxon>
        <taxon>eudicotyledons</taxon>
        <taxon>Gunneridae</taxon>
        <taxon>Pentapetalae</taxon>
        <taxon>rosids</taxon>
        <taxon>fabids</taxon>
        <taxon>Fabales</taxon>
        <taxon>Fabaceae</taxon>
        <taxon>Papilionoideae</taxon>
        <taxon>50 kb inversion clade</taxon>
        <taxon>dalbergioids sensu lato</taxon>
        <taxon>Dalbergieae</taxon>
        <taxon>Pterocarpus clade</taxon>
        <taxon>Arachis</taxon>
    </lineage>
</organism>
<sequence>MAENDPFCYPYHIDYCMPQEKWSKGLDQHSETLPRNSRKGAGSTSEKPLDAKTLRHLAQNREAARKSHLWKKVCPIIIWLHKFKNSC</sequence>
<feature type="region of interest" description="Disordered" evidence="1">
    <location>
        <begin position="27"/>
        <end position="52"/>
    </location>
</feature>
<dbReference type="AlphaFoldDB" id="A0A444Z8Z7"/>
<accession>A0A444Z8Z7</accession>
<evidence type="ECO:0000313" key="2">
    <source>
        <dbReference type="EMBL" id="RYR10652.1"/>
    </source>
</evidence>
<evidence type="ECO:0008006" key="4">
    <source>
        <dbReference type="Google" id="ProtNLM"/>
    </source>
</evidence>
<protein>
    <recommendedName>
        <fullName evidence="4">BZIP domain-containing protein</fullName>
    </recommendedName>
</protein>